<evidence type="ECO:0000313" key="1">
    <source>
        <dbReference type="EMBL" id="MFE1750534.1"/>
    </source>
</evidence>
<dbReference type="Proteomes" id="UP001599756">
    <property type="component" value="Unassembled WGS sequence"/>
</dbReference>
<comment type="caution">
    <text evidence="1">The sequence shown here is derived from an EMBL/GenBank/DDBJ whole genome shotgun (WGS) entry which is preliminary data.</text>
</comment>
<evidence type="ECO:0008006" key="3">
    <source>
        <dbReference type="Google" id="ProtNLM"/>
    </source>
</evidence>
<keyword evidence="2" id="KW-1185">Reference proteome</keyword>
<accession>A0ABW6H1Q4</accession>
<gene>
    <name evidence="1" type="ORF">ACFW88_08350</name>
</gene>
<evidence type="ECO:0000313" key="2">
    <source>
        <dbReference type="Proteomes" id="UP001599756"/>
    </source>
</evidence>
<dbReference type="EMBL" id="JBHYTS010000009">
    <property type="protein sequence ID" value="MFE1750534.1"/>
    <property type="molecule type" value="Genomic_DNA"/>
</dbReference>
<organism evidence="1 2">
    <name type="scientific">Streptomyces anandii</name>
    <dbReference type="NCBI Taxonomy" id="285454"/>
    <lineage>
        <taxon>Bacteria</taxon>
        <taxon>Bacillati</taxon>
        <taxon>Actinomycetota</taxon>
        <taxon>Actinomycetes</taxon>
        <taxon>Kitasatosporales</taxon>
        <taxon>Streptomycetaceae</taxon>
        <taxon>Streptomyces</taxon>
    </lineage>
</organism>
<sequence length="91" mass="10527">MPETDRGVTVALAVRNDIHRYGLEGMLRSLDVVSGTFSYPTVADTASALSLGRGRFGLRRGFRRRWRYRWWPYRWWGRWLYGGFVGGAAVE</sequence>
<reference evidence="1 2" key="1">
    <citation type="submission" date="2024-09" db="EMBL/GenBank/DDBJ databases">
        <title>The Natural Products Discovery Center: Release of the First 8490 Sequenced Strains for Exploring Actinobacteria Biosynthetic Diversity.</title>
        <authorList>
            <person name="Kalkreuter E."/>
            <person name="Kautsar S.A."/>
            <person name="Yang D."/>
            <person name="Bader C.D."/>
            <person name="Teijaro C.N."/>
            <person name="Fluegel L."/>
            <person name="Davis C.M."/>
            <person name="Simpson J.R."/>
            <person name="Lauterbach L."/>
            <person name="Steele A.D."/>
            <person name="Gui C."/>
            <person name="Meng S."/>
            <person name="Li G."/>
            <person name="Viehrig K."/>
            <person name="Ye F."/>
            <person name="Su P."/>
            <person name="Kiefer A.F."/>
            <person name="Nichols A."/>
            <person name="Cepeda A.J."/>
            <person name="Yan W."/>
            <person name="Fan B."/>
            <person name="Jiang Y."/>
            <person name="Adhikari A."/>
            <person name="Zheng C.-J."/>
            <person name="Schuster L."/>
            <person name="Cowan T.M."/>
            <person name="Smanski M.J."/>
            <person name="Chevrette M.G."/>
            <person name="De Carvalho L.P.S."/>
            <person name="Shen B."/>
        </authorList>
    </citation>
    <scope>NUCLEOTIDE SEQUENCE [LARGE SCALE GENOMIC DNA]</scope>
    <source>
        <strain evidence="1 2">NPDC059500</strain>
    </source>
</reference>
<name>A0ABW6H1Q4_9ACTN</name>
<proteinExistence type="predicted"/>
<protein>
    <recommendedName>
        <fullName evidence="3">Pyridine nucleotide-disulphide oxidoreductase dimerisation domain-containing protein</fullName>
    </recommendedName>
</protein>
<dbReference type="RefSeq" id="WP_381827966.1">
    <property type="nucleotide sequence ID" value="NZ_JBHYTS010000009.1"/>
</dbReference>